<evidence type="ECO:0000256" key="1">
    <source>
        <dbReference type="ARBA" id="ARBA00010541"/>
    </source>
</evidence>
<evidence type="ECO:0000313" key="7">
    <source>
        <dbReference type="EMBL" id="SHJ96006.1"/>
    </source>
</evidence>
<dbReference type="EMBL" id="FRAE01000023">
    <property type="protein sequence ID" value="SHJ96006.1"/>
    <property type="molecule type" value="Genomic_DNA"/>
</dbReference>
<dbReference type="PANTHER" id="PTHR43343">
    <property type="entry name" value="PEPTIDASE S12"/>
    <property type="match status" value="1"/>
</dbReference>
<dbReference type="OrthoDB" id="9758917at2"/>
<keyword evidence="5" id="KW-0812">Transmembrane</keyword>
<dbReference type="Proteomes" id="UP000242497">
    <property type="component" value="Unassembled WGS sequence"/>
</dbReference>
<dbReference type="FunFam" id="2.40.10.10:FF:000001">
    <property type="entry name" value="Periplasmic serine protease DegS"/>
    <property type="match status" value="1"/>
</dbReference>
<gene>
    <name evidence="7" type="ORF">SAMN02744037_01288</name>
</gene>
<dbReference type="Gene3D" id="2.30.42.10">
    <property type="match status" value="1"/>
</dbReference>
<dbReference type="Pfam" id="PF13365">
    <property type="entry name" value="Trypsin_2"/>
    <property type="match status" value="1"/>
</dbReference>
<keyword evidence="3" id="KW-0378">Hydrolase</keyword>
<dbReference type="InterPro" id="IPR051201">
    <property type="entry name" value="Chloro_Bact_Ser_Proteases"/>
</dbReference>
<evidence type="ECO:0000256" key="4">
    <source>
        <dbReference type="ARBA" id="ARBA00022825"/>
    </source>
</evidence>
<keyword evidence="2 7" id="KW-0645">Protease</keyword>
<dbReference type="PANTHER" id="PTHR43343:SF3">
    <property type="entry name" value="PROTEASE DO-LIKE 8, CHLOROPLASTIC"/>
    <property type="match status" value="1"/>
</dbReference>
<dbReference type="SUPFAM" id="SSF50494">
    <property type="entry name" value="Trypsin-like serine proteases"/>
    <property type="match status" value="1"/>
</dbReference>
<dbReference type="InterPro" id="IPR009003">
    <property type="entry name" value="Peptidase_S1_PA"/>
</dbReference>
<comment type="similarity">
    <text evidence="1">Belongs to the peptidase S1C family.</text>
</comment>
<dbReference type="PRINTS" id="PR00834">
    <property type="entry name" value="PROTEASES2C"/>
</dbReference>
<dbReference type="InterPro" id="IPR001940">
    <property type="entry name" value="Peptidase_S1C"/>
</dbReference>
<dbReference type="InterPro" id="IPR001478">
    <property type="entry name" value="PDZ"/>
</dbReference>
<organism evidence="7 8">
    <name type="scientific">Tepidibacter formicigenes DSM 15518</name>
    <dbReference type="NCBI Taxonomy" id="1123349"/>
    <lineage>
        <taxon>Bacteria</taxon>
        <taxon>Bacillati</taxon>
        <taxon>Bacillota</taxon>
        <taxon>Clostridia</taxon>
        <taxon>Peptostreptococcales</taxon>
        <taxon>Peptostreptococcaceae</taxon>
        <taxon>Tepidibacter</taxon>
    </lineage>
</organism>
<dbReference type="STRING" id="1123349.SAMN02744037_01288"/>
<reference evidence="8" key="1">
    <citation type="submission" date="2016-11" db="EMBL/GenBank/DDBJ databases">
        <authorList>
            <person name="Varghese N."/>
            <person name="Submissions S."/>
        </authorList>
    </citation>
    <scope>NUCLEOTIDE SEQUENCE [LARGE SCALE GENOMIC DNA]</scope>
    <source>
        <strain evidence="8">DSM 15518</strain>
    </source>
</reference>
<dbReference type="PROSITE" id="PS50106">
    <property type="entry name" value="PDZ"/>
    <property type="match status" value="1"/>
</dbReference>
<sequence>MRRGGYFVTAVIGAIIGSLLTLYLAPNFILKDTYNKEEVAKPNSTQIIVNEPKGESVYKAVAKKAMPSVVGITTVTVEKDFFFGARQSSGVGTGVIVDERGYILTNAHVIGDGKANNVSVLFYDGSNQEAKVLWYDTTLDLAIIKVDKKGLPVAALGDSDNVEVGDIAIAIGNPLGLEFERSLTQGIISGLHRSIKVNEYESVEDLIQTDASINPGNSGGPLLNSKGEVIGINTAKIQTAEGLGFAIPINTAKPIVDQFIQKGEFKRVSLGIKAVDVNYFEDRMGQDLGIDEGVYVFQVINNTPAAKAGIKPGDVIFELGGNKIKSMGSLTRELYKFRPKDSTNVKINRGGKEIDLQIIF</sequence>
<evidence type="ECO:0000259" key="6">
    <source>
        <dbReference type="PROSITE" id="PS50106"/>
    </source>
</evidence>
<dbReference type="AlphaFoldDB" id="A0A1M6NK20"/>
<evidence type="ECO:0000256" key="3">
    <source>
        <dbReference type="ARBA" id="ARBA00022801"/>
    </source>
</evidence>
<dbReference type="SUPFAM" id="SSF50156">
    <property type="entry name" value="PDZ domain-like"/>
    <property type="match status" value="1"/>
</dbReference>
<dbReference type="GO" id="GO:0006508">
    <property type="term" value="P:proteolysis"/>
    <property type="evidence" value="ECO:0007669"/>
    <property type="project" value="UniProtKB-KW"/>
</dbReference>
<keyword evidence="4" id="KW-0720">Serine protease</keyword>
<proteinExistence type="inferred from homology"/>
<dbReference type="Gene3D" id="2.40.10.120">
    <property type="match status" value="1"/>
</dbReference>
<keyword evidence="8" id="KW-1185">Reference proteome</keyword>
<evidence type="ECO:0000313" key="8">
    <source>
        <dbReference type="Proteomes" id="UP000242497"/>
    </source>
</evidence>
<dbReference type="Pfam" id="PF13180">
    <property type="entry name" value="PDZ_2"/>
    <property type="match status" value="1"/>
</dbReference>
<accession>A0A1M6NK20</accession>
<dbReference type="SMART" id="SM00228">
    <property type="entry name" value="PDZ"/>
    <property type="match status" value="1"/>
</dbReference>
<feature type="domain" description="PDZ" evidence="6">
    <location>
        <begin position="276"/>
        <end position="327"/>
    </location>
</feature>
<keyword evidence="5" id="KW-1133">Transmembrane helix</keyword>
<dbReference type="RefSeq" id="WP_072888346.1">
    <property type="nucleotide sequence ID" value="NZ_FRAE01000023.1"/>
</dbReference>
<evidence type="ECO:0000256" key="2">
    <source>
        <dbReference type="ARBA" id="ARBA00022670"/>
    </source>
</evidence>
<keyword evidence="5" id="KW-0472">Membrane</keyword>
<feature type="transmembrane region" description="Helical" evidence="5">
    <location>
        <begin position="6"/>
        <end position="25"/>
    </location>
</feature>
<evidence type="ECO:0000256" key="5">
    <source>
        <dbReference type="SAM" id="Phobius"/>
    </source>
</evidence>
<dbReference type="GO" id="GO:0004252">
    <property type="term" value="F:serine-type endopeptidase activity"/>
    <property type="evidence" value="ECO:0007669"/>
    <property type="project" value="InterPro"/>
</dbReference>
<protein>
    <submittedName>
        <fullName evidence="7">Serine protease, S1-C subfamily, contains C-terminal PDZ domain</fullName>
    </submittedName>
</protein>
<dbReference type="InterPro" id="IPR036034">
    <property type="entry name" value="PDZ_sf"/>
</dbReference>
<name>A0A1M6NK20_9FIRM</name>